<gene>
    <name evidence="3" type="ORF">GCM10008939_16710</name>
</gene>
<dbReference type="Pfam" id="PF01066">
    <property type="entry name" value="CDP-OH_P_transf"/>
    <property type="match status" value="1"/>
</dbReference>
<evidence type="ECO:0000256" key="2">
    <source>
        <dbReference type="RuleBase" id="RU003750"/>
    </source>
</evidence>
<sequence length="273" mass="29908">MTTLAQTKKARPADEWSSGAVFRPLAQLLVGPAARAGLRPTRVVLFHTALGLLAAWQVRHGRGTFTSRVSPALLIQVKTVLDNLDGQLARATNQTTETGRYLDSEMDVVVNAALLSAILGVRRGLSATLLLNLIMTVEFLWERDHREARGEVFRAPPAQHGDDPRVLAVLRGAYDVYFRPQERLLGGLFERRLQATLPGEPTPEDRVAYTPVLLNTVTANLGLSTQLLALGACVLAGRPEWYARSLPVQAGVLGALQVWREGRVRRAARARRG</sequence>
<comment type="caution">
    <text evidence="3">The sequence shown here is derived from an EMBL/GenBank/DDBJ whole genome shotgun (WGS) entry which is preliminary data.</text>
</comment>
<keyword evidence="1 2" id="KW-0808">Transferase</keyword>
<dbReference type="InterPro" id="IPR048254">
    <property type="entry name" value="CDP_ALCOHOL_P_TRANSF_CS"/>
</dbReference>
<name>A0A917PEH7_9DEIO</name>
<protein>
    <submittedName>
        <fullName evidence="3">CDP-alcohol phosphatidyltransferase</fullName>
    </submittedName>
</protein>
<dbReference type="InterPro" id="IPR043130">
    <property type="entry name" value="CDP-OH_PTrfase_TM_dom"/>
</dbReference>
<dbReference type="GO" id="GO:0016780">
    <property type="term" value="F:phosphotransferase activity, for other substituted phosphate groups"/>
    <property type="evidence" value="ECO:0007669"/>
    <property type="project" value="InterPro"/>
</dbReference>
<dbReference type="GO" id="GO:0008654">
    <property type="term" value="P:phospholipid biosynthetic process"/>
    <property type="evidence" value="ECO:0007669"/>
    <property type="project" value="InterPro"/>
</dbReference>
<dbReference type="PROSITE" id="PS00379">
    <property type="entry name" value="CDP_ALCOHOL_P_TRANSF"/>
    <property type="match status" value="1"/>
</dbReference>
<dbReference type="EMBL" id="BMOE01000004">
    <property type="protein sequence ID" value="GGJ73000.1"/>
    <property type="molecule type" value="Genomic_DNA"/>
</dbReference>
<dbReference type="Proteomes" id="UP000635726">
    <property type="component" value="Unassembled WGS sequence"/>
</dbReference>
<dbReference type="GO" id="GO:0016020">
    <property type="term" value="C:membrane"/>
    <property type="evidence" value="ECO:0007669"/>
    <property type="project" value="InterPro"/>
</dbReference>
<evidence type="ECO:0000313" key="4">
    <source>
        <dbReference type="Proteomes" id="UP000635726"/>
    </source>
</evidence>
<keyword evidence="4" id="KW-1185">Reference proteome</keyword>
<organism evidence="3 4">
    <name type="scientific">Deinococcus aquiradiocola</name>
    <dbReference type="NCBI Taxonomy" id="393059"/>
    <lineage>
        <taxon>Bacteria</taxon>
        <taxon>Thermotogati</taxon>
        <taxon>Deinococcota</taxon>
        <taxon>Deinococci</taxon>
        <taxon>Deinococcales</taxon>
        <taxon>Deinococcaceae</taxon>
        <taxon>Deinococcus</taxon>
    </lineage>
</organism>
<dbReference type="AlphaFoldDB" id="A0A917PEH7"/>
<comment type="similarity">
    <text evidence="2">Belongs to the CDP-alcohol phosphatidyltransferase class-I family.</text>
</comment>
<dbReference type="Gene3D" id="1.20.120.1760">
    <property type="match status" value="1"/>
</dbReference>
<dbReference type="RefSeq" id="WP_188962201.1">
    <property type="nucleotide sequence ID" value="NZ_BMOE01000004.1"/>
</dbReference>
<accession>A0A917PEH7</accession>
<dbReference type="InterPro" id="IPR000462">
    <property type="entry name" value="CDP-OH_P_trans"/>
</dbReference>
<reference evidence="3" key="2">
    <citation type="submission" date="2020-09" db="EMBL/GenBank/DDBJ databases">
        <authorList>
            <person name="Sun Q."/>
            <person name="Ohkuma M."/>
        </authorList>
    </citation>
    <scope>NUCLEOTIDE SEQUENCE</scope>
    <source>
        <strain evidence="3">JCM 14371</strain>
    </source>
</reference>
<reference evidence="3" key="1">
    <citation type="journal article" date="2014" name="Int. J. Syst. Evol. Microbiol.">
        <title>Complete genome sequence of Corynebacterium casei LMG S-19264T (=DSM 44701T), isolated from a smear-ripened cheese.</title>
        <authorList>
            <consortium name="US DOE Joint Genome Institute (JGI-PGF)"/>
            <person name="Walter F."/>
            <person name="Albersmeier A."/>
            <person name="Kalinowski J."/>
            <person name="Ruckert C."/>
        </authorList>
    </citation>
    <scope>NUCLEOTIDE SEQUENCE</scope>
    <source>
        <strain evidence="3">JCM 14371</strain>
    </source>
</reference>
<evidence type="ECO:0000313" key="3">
    <source>
        <dbReference type="EMBL" id="GGJ73000.1"/>
    </source>
</evidence>
<proteinExistence type="inferred from homology"/>
<evidence type="ECO:0000256" key="1">
    <source>
        <dbReference type="ARBA" id="ARBA00022679"/>
    </source>
</evidence>